<evidence type="ECO:0000313" key="2">
    <source>
        <dbReference type="EMBL" id="KIG15426.1"/>
    </source>
</evidence>
<dbReference type="PANTHER" id="PTHR45947:SF3">
    <property type="entry name" value="SULFOQUINOVOSYL TRANSFERASE SQD2"/>
    <property type="match status" value="1"/>
</dbReference>
<dbReference type="AlphaFoldDB" id="A0A0C2CWK3"/>
<reference evidence="2 3" key="1">
    <citation type="submission" date="2014-12" db="EMBL/GenBank/DDBJ databases">
        <title>Genome assembly of Enhygromyxa salina DSM 15201.</title>
        <authorList>
            <person name="Sharma G."/>
            <person name="Subramanian S."/>
        </authorList>
    </citation>
    <scope>NUCLEOTIDE SEQUENCE [LARGE SCALE GENOMIC DNA]</scope>
    <source>
        <strain evidence="2 3">DSM 15201</strain>
    </source>
</reference>
<accession>A0A0C2CWK3</accession>
<evidence type="ECO:0000259" key="1">
    <source>
        <dbReference type="Pfam" id="PF13439"/>
    </source>
</evidence>
<dbReference type="Pfam" id="PF13439">
    <property type="entry name" value="Glyco_transf_4"/>
    <property type="match status" value="1"/>
</dbReference>
<dbReference type="InterPro" id="IPR050194">
    <property type="entry name" value="Glycosyltransferase_grp1"/>
</dbReference>
<dbReference type="RefSeq" id="WP_146659879.1">
    <property type="nucleotide sequence ID" value="NZ_JMCC02000054.1"/>
</dbReference>
<name>A0A0C2CWK3_9BACT</name>
<feature type="domain" description="Glycosyltransferase subfamily 4-like N-terminal" evidence="1">
    <location>
        <begin position="14"/>
        <end position="187"/>
    </location>
</feature>
<dbReference type="InterPro" id="IPR028098">
    <property type="entry name" value="Glyco_trans_4-like_N"/>
</dbReference>
<dbReference type="Gene3D" id="3.40.50.2000">
    <property type="entry name" value="Glycogen Phosphorylase B"/>
    <property type="match status" value="2"/>
</dbReference>
<dbReference type="EMBL" id="JMCC02000054">
    <property type="protein sequence ID" value="KIG15426.1"/>
    <property type="molecule type" value="Genomic_DNA"/>
</dbReference>
<dbReference type="CDD" id="cd03814">
    <property type="entry name" value="GT4-like"/>
    <property type="match status" value="1"/>
</dbReference>
<dbReference type="SUPFAM" id="SSF53756">
    <property type="entry name" value="UDP-Glycosyltransferase/glycogen phosphorylase"/>
    <property type="match status" value="1"/>
</dbReference>
<comment type="caution">
    <text evidence="2">The sequence shown here is derived from an EMBL/GenBank/DDBJ whole genome shotgun (WGS) entry which is preliminary data.</text>
</comment>
<proteinExistence type="predicted"/>
<evidence type="ECO:0000313" key="3">
    <source>
        <dbReference type="Proteomes" id="UP000031599"/>
    </source>
</evidence>
<keyword evidence="2" id="KW-0808">Transferase</keyword>
<gene>
    <name evidence="2" type="ORF">DB30_05622</name>
</gene>
<protein>
    <submittedName>
        <fullName evidence="2">Glycosyltransferase</fullName>
    </submittedName>
</protein>
<organism evidence="2 3">
    <name type="scientific">Enhygromyxa salina</name>
    <dbReference type="NCBI Taxonomy" id="215803"/>
    <lineage>
        <taxon>Bacteria</taxon>
        <taxon>Pseudomonadati</taxon>
        <taxon>Myxococcota</taxon>
        <taxon>Polyangia</taxon>
        <taxon>Nannocystales</taxon>
        <taxon>Nannocystaceae</taxon>
        <taxon>Enhygromyxa</taxon>
    </lineage>
</organism>
<dbReference type="PANTHER" id="PTHR45947">
    <property type="entry name" value="SULFOQUINOVOSYL TRANSFERASE SQD2"/>
    <property type="match status" value="1"/>
</dbReference>
<sequence length="381" mass="40813">MRAAIVVGNYVNVVDGVALTYQRLVRARAQAGDQLMVLAPGGRTLPAPASASFVPVPSIPVPVQPEYRLALGIPRATQRALERFEPELIHVGSPDLAGVAALDFAAAHGIPAVGSYHSEIARYLRFLPLPGISAVGPLLERGVWAFVRRFYNRCRHVYAPSESMRAALRARGIESELRVWGRGVDTEAFDPALRDISWRRGLGIPDHVPLILFVARLRWEKGLANLAAVLDGLARTPVAFHSAIAGAGPARAALERRCVDTHFLGELRQPELGRAYASADLFFYPSTTETFGNVTLEAMASGLATVCADAIGSDELVVPGVTGELVRAGDVGGAVEVVGGLLRETGRRVGMGRGARGRAMGFCWGRSFSVLEGHWREALLG</sequence>
<dbReference type="Pfam" id="PF13692">
    <property type="entry name" value="Glyco_trans_1_4"/>
    <property type="match status" value="1"/>
</dbReference>
<dbReference type="Proteomes" id="UP000031599">
    <property type="component" value="Unassembled WGS sequence"/>
</dbReference>
<dbReference type="GO" id="GO:0016757">
    <property type="term" value="F:glycosyltransferase activity"/>
    <property type="evidence" value="ECO:0007669"/>
    <property type="project" value="TreeGrafter"/>
</dbReference>